<keyword evidence="1" id="KW-0812">Transmembrane</keyword>
<sequence>MISQFIKILPRLMGWGFLILGGLLQAWPRQLGSLLGVDTKKRSGLVLVRILALREVIIGSFIVRAKDSQRLKQGILIRMLAEMSDFAMHMFGKGVFIQPTSRRIGYMIPPVLLVEFLIRGSIKEQEQK</sequence>
<protein>
    <submittedName>
        <fullName evidence="2">Uncharacterized protein</fullName>
    </submittedName>
</protein>
<organism evidence="2 4">
    <name type="scientific">Candidatus Chlorohelix allophototropha</name>
    <dbReference type="NCBI Taxonomy" id="3003348"/>
    <lineage>
        <taxon>Bacteria</taxon>
        <taxon>Bacillati</taxon>
        <taxon>Chloroflexota</taxon>
        <taxon>Chloroflexia</taxon>
        <taxon>Candidatus Chloroheliales</taxon>
        <taxon>Candidatus Chloroheliaceae</taxon>
        <taxon>Candidatus Chlorohelix</taxon>
    </lineage>
</organism>
<dbReference type="EMBL" id="CP128399">
    <property type="protein sequence ID" value="WJW65515.1"/>
    <property type="molecule type" value="Genomic_DNA"/>
</dbReference>
<name>A0A8T7LYV5_9CHLR</name>
<reference evidence="2 4" key="1">
    <citation type="submission" date="2020-06" db="EMBL/GenBank/DDBJ databases">
        <title>Anoxygenic phototrophic Chloroflexota member uses a Type I reaction center.</title>
        <authorList>
            <person name="Tsuji J.M."/>
            <person name="Shaw N.A."/>
            <person name="Nagashima S."/>
            <person name="Venkiteswaran J."/>
            <person name="Schiff S.L."/>
            <person name="Hanada S."/>
            <person name="Tank M."/>
            <person name="Neufeld J.D."/>
        </authorList>
    </citation>
    <scope>NUCLEOTIDE SEQUENCE [LARGE SCALE GENOMIC DNA]</scope>
    <source>
        <strain evidence="2">L227-S17</strain>
    </source>
</reference>
<evidence type="ECO:0000313" key="4">
    <source>
        <dbReference type="Proteomes" id="UP000521676"/>
    </source>
</evidence>
<keyword evidence="1" id="KW-0472">Membrane</keyword>
<keyword evidence="5" id="KW-1185">Reference proteome</keyword>
<accession>A0A8T7LYV5</accession>
<evidence type="ECO:0000313" key="3">
    <source>
        <dbReference type="EMBL" id="WJW65515.1"/>
    </source>
</evidence>
<reference evidence="3" key="2">
    <citation type="journal article" date="2024" name="Nature">
        <title>Anoxygenic phototroph of the Chloroflexota uses a type I reaction centre.</title>
        <authorList>
            <person name="Tsuji J.M."/>
            <person name="Shaw N.A."/>
            <person name="Nagashima S."/>
            <person name="Venkiteswaran J.J."/>
            <person name="Schiff S.L."/>
            <person name="Watanabe T."/>
            <person name="Fukui M."/>
            <person name="Hanada S."/>
            <person name="Tank M."/>
            <person name="Neufeld J.D."/>
        </authorList>
    </citation>
    <scope>NUCLEOTIDE SEQUENCE</scope>
    <source>
        <strain evidence="3">L227-S17</strain>
    </source>
</reference>
<feature type="transmembrane region" description="Helical" evidence="1">
    <location>
        <begin position="44"/>
        <end position="63"/>
    </location>
</feature>
<proteinExistence type="predicted"/>
<evidence type="ECO:0000313" key="2">
    <source>
        <dbReference type="EMBL" id="NWJ46137.1"/>
    </source>
</evidence>
<gene>
    <name evidence="2" type="ORF">HXX08_09685</name>
    <name evidence="3" type="ORF">OZ401_001281</name>
</gene>
<dbReference type="AlphaFoldDB" id="A0A8T7LYV5"/>
<dbReference type="Proteomes" id="UP001431572">
    <property type="component" value="Chromosome 1"/>
</dbReference>
<keyword evidence="1" id="KW-1133">Transmembrane helix</keyword>
<dbReference type="Proteomes" id="UP000521676">
    <property type="component" value="Unassembled WGS sequence"/>
</dbReference>
<dbReference type="EMBL" id="JACATZ010000001">
    <property type="protein sequence ID" value="NWJ46137.1"/>
    <property type="molecule type" value="Genomic_DNA"/>
</dbReference>
<evidence type="ECO:0000313" key="5">
    <source>
        <dbReference type="Proteomes" id="UP001431572"/>
    </source>
</evidence>
<dbReference type="RefSeq" id="WP_341467399.1">
    <property type="nucleotide sequence ID" value="NZ_CP128399.1"/>
</dbReference>
<evidence type="ECO:0000256" key="1">
    <source>
        <dbReference type="SAM" id="Phobius"/>
    </source>
</evidence>